<comment type="caution">
    <text evidence="1">The sequence shown here is derived from an EMBL/GenBank/DDBJ whole genome shotgun (WGS) entry which is preliminary data.</text>
</comment>
<gene>
    <name evidence="1" type="ORF">AAHA92_00471</name>
</gene>
<evidence type="ECO:0000313" key="1">
    <source>
        <dbReference type="EMBL" id="KAL1568928.1"/>
    </source>
</evidence>
<accession>A0ABD1IMW0</accession>
<sequence length="86" mass="9914">MSPYRIMFGKICHLPVGIEHKAYWAAKEMNMQEGACEGERKLQLQELEELRLESYDSAMWVKVYRDSSELCIVEEISLSMPALSSV</sequence>
<protein>
    <submittedName>
        <fullName evidence="1">Uncharacterized protein</fullName>
    </submittedName>
</protein>
<reference evidence="1 2" key="1">
    <citation type="submission" date="2024-06" db="EMBL/GenBank/DDBJ databases">
        <title>A chromosome level genome sequence of Diviner's sage (Salvia divinorum).</title>
        <authorList>
            <person name="Ford S.A."/>
            <person name="Ro D.-K."/>
            <person name="Ness R.W."/>
            <person name="Phillips M.A."/>
        </authorList>
    </citation>
    <scope>NUCLEOTIDE SEQUENCE [LARGE SCALE GENOMIC DNA]</scope>
    <source>
        <strain evidence="1">SAF-2024a</strain>
        <tissue evidence="1">Leaf</tissue>
    </source>
</reference>
<name>A0ABD1IMW0_SALDI</name>
<proteinExistence type="predicted"/>
<dbReference type="Proteomes" id="UP001567538">
    <property type="component" value="Unassembled WGS sequence"/>
</dbReference>
<keyword evidence="2" id="KW-1185">Reference proteome</keyword>
<evidence type="ECO:0000313" key="2">
    <source>
        <dbReference type="Proteomes" id="UP001567538"/>
    </source>
</evidence>
<dbReference type="EMBL" id="JBEAFC010000001">
    <property type="protein sequence ID" value="KAL1568928.1"/>
    <property type="molecule type" value="Genomic_DNA"/>
</dbReference>
<dbReference type="AlphaFoldDB" id="A0ABD1IMW0"/>
<organism evidence="1 2">
    <name type="scientific">Salvia divinorum</name>
    <name type="common">Maria pastora</name>
    <name type="synonym">Diviner's sage</name>
    <dbReference type="NCBI Taxonomy" id="28513"/>
    <lineage>
        <taxon>Eukaryota</taxon>
        <taxon>Viridiplantae</taxon>
        <taxon>Streptophyta</taxon>
        <taxon>Embryophyta</taxon>
        <taxon>Tracheophyta</taxon>
        <taxon>Spermatophyta</taxon>
        <taxon>Magnoliopsida</taxon>
        <taxon>eudicotyledons</taxon>
        <taxon>Gunneridae</taxon>
        <taxon>Pentapetalae</taxon>
        <taxon>asterids</taxon>
        <taxon>lamiids</taxon>
        <taxon>Lamiales</taxon>
        <taxon>Lamiaceae</taxon>
        <taxon>Nepetoideae</taxon>
        <taxon>Mentheae</taxon>
        <taxon>Salviinae</taxon>
        <taxon>Salvia</taxon>
        <taxon>Salvia subgen. Calosphace</taxon>
    </lineage>
</organism>